<evidence type="ECO:0000313" key="4">
    <source>
        <dbReference type="EMBL" id="KAF5790017.1"/>
    </source>
</evidence>
<keyword evidence="2" id="KW-0234">DNA repair</keyword>
<dbReference type="GO" id="GO:0016887">
    <property type="term" value="F:ATP hydrolysis activity"/>
    <property type="evidence" value="ECO:0007669"/>
    <property type="project" value="InterPro"/>
</dbReference>
<gene>
    <name evidence="4" type="ORF">HanXRQr2_Chr09g0378111</name>
</gene>
<dbReference type="EMBL" id="MNCJ02000324">
    <property type="protein sequence ID" value="KAF5790017.1"/>
    <property type="molecule type" value="Genomic_DNA"/>
</dbReference>
<comment type="caution">
    <text evidence="4">The sequence shown here is derived from an EMBL/GenBank/DDBJ whole genome shotgun (WGS) entry which is preliminary data.</text>
</comment>
<feature type="domain" description="Morc S5" evidence="3">
    <location>
        <begin position="5"/>
        <end position="61"/>
    </location>
</feature>
<evidence type="ECO:0000256" key="1">
    <source>
        <dbReference type="ARBA" id="ARBA00022763"/>
    </source>
</evidence>
<dbReference type="AlphaFoldDB" id="A0A9K3I4K9"/>
<dbReference type="Gramene" id="mRNA:HanXRQr2_Chr09g0378111">
    <property type="protein sequence ID" value="mRNA:HanXRQr2_Chr09g0378111"/>
    <property type="gene ID" value="HanXRQr2_Chr09g0378111"/>
</dbReference>
<dbReference type="Proteomes" id="UP000215914">
    <property type="component" value="Unassembled WGS sequence"/>
</dbReference>
<evidence type="ECO:0000313" key="5">
    <source>
        <dbReference type="Proteomes" id="UP000215914"/>
    </source>
</evidence>
<protein>
    <recommendedName>
        <fullName evidence="3">Morc S5 domain-containing protein</fullName>
    </recommendedName>
</protein>
<keyword evidence="5" id="KW-1185">Reference proteome</keyword>
<sequence length="62" mass="7241">MLLILQPFWRLWNSTGSDGHGIIGVLEANFVEPAHDKQGFERTIVLSRLETRLIQMQKTYWV</sequence>
<dbReference type="Pfam" id="PF17942">
    <property type="entry name" value="Morc6_S5"/>
    <property type="match status" value="1"/>
</dbReference>
<reference evidence="4" key="2">
    <citation type="submission" date="2020-06" db="EMBL/GenBank/DDBJ databases">
        <title>Helianthus annuus Genome sequencing and assembly Release 2.</title>
        <authorList>
            <person name="Gouzy J."/>
            <person name="Langlade N."/>
            <person name="Munos S."/>
        </authorList>
    </citation>
    <scope>NUCLEOTIDE SEQUENCE</scope>
    <source>
        <tissue evidence="4">Leaves</tissue>
    </source>
</reference>
<evidence type="ECO:0000256" key="2">
    <source>
        <dbReference type="ARBA" id="ARBA00023204"/>
    </source>
</evidence>
<reference evidence="4" key="1">
    <citation type="journal article" date="2017" name="Nature">
        <title>The sunflower genome provides insights into oil metabolism, flowering and Asterid evolution.</title>
        <authorList>
            <person name="Badouin H."/>
            <person name="Gouzy J."/>
            <person name="Grassa C.J."/>
            <person name="Murat F."/>
            <person name="Staton S.E."/>
            <person name="Cottret L."/>
            <person name="Lelandais-Briere C."/>
            <person name="Owens G.L."/>
            <person name="Carrere S."/>
            <person name="Mayjonade B."/>
            <person name="Legrand L."/>
            <person name="Gill N."/>
            <person name="Kane N.C."/>
            <person name="Bowers J.E."/>
            <person name="Hubner S."/>
            <person name="Bellec A."/>
            <person name="Berard A."/>
            <person name="Berges H."/>
            <person name="Blanchet N."/>
            <person name="Boniface M.C."/>
            <person name="Brunel D."/>
            <person name="Catrice O."/>
            <person name="Chaidir N."/>
            <person name="Claudel C."/>
            <person name="Donnadieu C."/>
            <person name="Faraut T."/>
            <person name="Fievet G."/>
            <person name="Helmstetter N."/>
            <person name="King M."/>
            <person name="Knapp S.J."/>
            <person name="Lai Z."/>
            <person name="Le Paslier M.C."/>
            <person name="Lippi Y."/>
            <person name="Lorenzon L."/>
            <person name="Mandel J.R."/>
            <person name="Marage G."/>
            <person name="Marchand G."/>
            <person name="Marquand E."/>
            <person name="Bret-Mestries E."/>
            <person name="Morien E."/>
            <person name="Nambeesan S."/>
            <person name="Nguyen T."/>
            <person name="Pegot-Espagnet P."/>
            <person name="Pouilly N."/>
            <person name="Raftis F."/>
            <person name="Sallet E."/>
            <person name="Schiex T."/>
            <person name="Thomas J."/>
            <person name="Vandecasteele C."/>
            <person name="Vares D."/>
            <person name="Vear F."/>
            <person name="Vautrin S."/>
            <person name="Crespi M."/>
            <person name="Mangin B."/>
            <person name="Burke J.M."/>
            <person name="Salse J."/>
            <person name="Munos S."/>
            <person name="Vincourt P."/>
            <person name="Rieseberg L.H."/>
            <person name="Langlade N.B."/>
        </authorList>
    </citation>
    <scope>NUCLEOTIDE SEQUENCE</scope>
    <source>
        <tissue evidence="4">Leaves</tissue>
    </source>
</reference>
<keyword evidence="1" id="KW-0227">DNA damage</keyword>
<accession>A0A9K3I4K9</accession>
<organism evidence="4 5">
    <name type="scientific">Helianthus annuus</name>
    <name type="common">Common sunflower</name>
    <dbReference type="NCBI Taxonomy" id="4232"/>
    <lineage>
        <taxon>Eukaryota</taxon>
        <taxon>Viridiplantae</taxon>
        <taxon>Streptophyta</taxon>
        <taxon>Embryophyta</taxon>
        <taxon>Tracheophyta</taxon>
        <taxon>Spermatophyta</taxon>
        <taxon>Magnoliopsida</taxon>
        <taxon>eudicotyledons</taxon>
        <taxon>Gunneridae</taxon>
        <taxon>Pentapetalae</taxon>
        <taxon>asterids</taxon>
        <taxon>campanulids</taxon>
        <taxon>Asterales</taxon>
        <taxon>Asteraceae</taxon>
        <taxon>Asteroideae</taxon>
        <taxon>Heliantheae alliance</taxon>
        <taxon>Heliantheae</taxon>
        <taxon>Helianthus</taxon>
    </lineage>
</organism>
<name>A0A9K3I4K9_HELAN</name>
<dbReference type="PANTHER" id="PTHR23336:SF60">
    <property type="entry name" value="HISTIDINE KINASE_HSP90-LIKE ATPASE"/>
    <property type="match status" value="1"/>
</dbReference>
<dbReference type="InterPro" id="IPR045261">
    <property type="entry name" value="MORC_ATPase"/>
</dbReference>
<proteinExistence type="predicted"/>
<evidence type="ECO:0000259" key="3">
    <source>
        <dbReference type="Pfam" id="PF17942"/>
    </source>
</evidence>
<dbReference type="PANTHER" id="PTHR23336">
    <property type="entry name" value="ZINC FINGER CW-TYPE COILED-COIL DOMAIN PROTEIN 3"/>
    <property type="match status" value="1"/>
</dbReference>
<dbReference type="GO" id="GO:0006281">
    <property type="term" value="P:DNA repair"/>
    <property type="evidence" value="ECO:0007669"/>
    <property type="project" value="UniProtKB-KW"/>
</dbReference>
<dbReference type="InterPro" id="IPR041006">
    <property type="entry name" value="Morc_S5"/>
</dbReference>